<dbReference type="InterPro" id="IPR012334">
    <property type="entry name" value="Pectin_lyas_fold"/>
</dbReference>
<dbReference type="InterPro" id="IPR011050">
    <property type="entry name" value="Pectin_lyase_fold/virulence"/>
</dbReference>
<reference evidence="2 3" key="1">
    <citation type="journal article" date="2015" name="Int. J. Syst. Evol. Microbiol.">
        <title>Methanoculleus taiwanensis sp. nov., a methanogen isolated from deep marine sediment at the deformation front area near Taiwan.</title>
        <authorList>
            <person name="Weng C.Y."/>
            <person name="Chen S.C."/>
            <person name="Lai M.C."/>
            <person name="Wu S.Y."/>
            <person name="Lin S."/>
            <person name="Yang T.F."/>
            <person name="Chen P.C."/>
        </authorList>
    </citation>
    <scope>NUCLEOTIDE SEQUENCE [LARGE SCALE GENOMIC DNA]</scope>
    <source>
        <strain evidence="2 3">CYW4</strain>
    </source>
</reference>
<dbReference type="RefSeq" id="WP_164913752.1">
    <property type="nucleotide sequence ID" value="NZ_LHQS01000003.1"/>
</dbReference>
<comment type="caution">
    <text evidence="2">The sequence shown here is derived from an EMBL/GenBank/DDBJ whole genome shotgun (WGS) entry which is preliminary data.</text>
</comment>
<evidence type="ECO:0000313" key="3">
    <source>
        <dbReference type="Proteomes" id="UP000290932"/>
    </source>
</evidence>
<dbReference type="OrthoDB" id="111941at2157"/>
<evidence type="ECO:0000259" key="1">
    <source>
        <dbReference type="Pfam" id="PF05048"/>
    </source>
</evidence>
<dbReference type="EMBL" id="LHQS01000003">
    <property type="protein sequence ID" value="RXE55485.1"/>
    <property type="molecule type" value="Genomic_DNA"/>
</dbReference>
<name>A0A498GZH3_9EURY</name>
<dbReference type="SUPFAM" id="SSF51126">
    <property type="entry name" value="Pectin lyase-like"/>
    <property type="match status" value="1"/>
</dbReference>
<keyword evidence="3" id="KW-1185">Reference proteome</keyword>
<feature type="domain" description="Periplasmic copper-binding protein NosD beta helix" evidence="1">
    <location>
        <begin position="124"/>
        <end position="223"/>
    </location>
</feature>
<gene>
    <name evidence="2" type="ORF">ABH15_12240</name>
</gene>
<organism evidence="2 3">
    <name type="scientific">Methanoculleus taiwanensis</name>
    <dbReference type="NCBI Taxonomy" id="1550565"/>
    <lineage>
        <taxon>Archaea</taxon>
        <taxon>Methanobacteriati</taxon>
        <taxon>Methanobacteriota</taxon>
        <taxon>Stenosarchaea group</taxon>
        <taxon>Methanomicrobia</taxon>
        <taxon>Methanomicrobiales</taxon>
        <taxon>Methanomicrobiaceae</taxon>
        <taxon>Methanoculleus</taxon>
    </lineage>
</organism>
<evidence type="ECO:0000313" key="2">
    <source>
        <dbReference type="EMBL" id="RXE55485.1"/>
    </source>
</evidence>
<protein>
    <recommendedName>
        <fullName evidence="1">Periplasmic copper-binding protein NosD beta helix domain-containing protein</fullName>
    </recommendedName>
</protein>
<dbReference type="InterPro" id="IPR007742">
    <property type="entry name" value="NosD_dom"/>
</dbReference>
<proteinExistence type="predicted"/>
<dbReference type="Pfam" id="PF05048">
    <property type="entry name" value="NosD"/>
    <property type="match status" value="1"/>
</dbReference>
<dbReference type="Proteomes" id="UP000290932">
    <property type="component" value="Unassembled WGS sequence"/>
</dbReference>
<sequence>MTKSKSGQSNRLLLWSVFALAIAALLFVPVSAADVENTTPAVSAQTASAPAPCEVWVCPSYGPSTPGYGCDHFATIQEAVDAVAEYGIVHVGDATYYESVEITKCGVSVIADEGTVLDATGEPIGIYIHDAADVTVSGFTIINAEEVGILAEYADNVRITDNCIDLDVLFGDGIAVYCSDNAVISGNGITIDACAEAYGIYVDDSENPQVNCNAICINVIGSGNTVATEESIVSVLETGYKADHRSGMRSSEISAAVEQSCYAYAAGISVYGYSAVVEENVVDVTATCDVCVIGSFAGTVGIDVEGDFAEVSCNEITSTAAADYAYADGIYATGLKVLVDSNTIDSCTEAYTADPYGIDVWDAEKGQIVGNEICMKVFGVVATGYGINVDSAEKVQVIGNTVGIDACLESLVRNGVVDNLDAGCSAAFWMEGIYVCDSYQSQIAGNCVDMEANVAASSLNGAIAVGTSERAQVMDAMHAEVAGESVAEWSGTTGVDIDACGDADVHDNIISVDLCIEAADESEAFALAYGGIWAEGLSLWGGYDSDVYENSVTVLLDTEVASAAGDETGYANTVGLAATEVLGITLYDTYDTTVIGNCVDVGGSNAVVGVAVASYSGMTPDCLMARLAREGMFVQEQAMLVNESVNSIIGSTDAFATVRSSSAVIGVFADTCGNVEINDNAVDVCVDTAAVAASYAEVGIEDALAGQTGLGAGFGIIGPSGYSAVITGNDVSVSSALKAAAYAEEELVGTRDAVTTGLNGVAAVGITALAYINDISENTVDIDICGEYDGASIEGVPNEYSGAYGLLGSAGIGIVTLNTLDQIDIPVGQSTIEENYYQNTVKKNDVTVENCLSMNLYAEGIGDPVALAGGLGASVGIVAPRSSIDGNDVNVTACVEGATAETYEASALEVGSASGAAGLAVGIASINSIVTCNNVLADASANAAAIAETEALLENACGYALSAGLGIGILDHESAIEQNTVEGHGCAVAEAIAEGYRTDAASLAFSAGIGVFTYGGDVNFNDLVGSDDAGLFVVDSIALPTEVGAEDFDPTDATYNYYGAISGPSGVGPGIGDAVYGTCTYEPWLTQPFAVVIGEQKAAFGFELKGEYDYYALKMGWNTLSTPISLVNSSWGSISKLGDGLDYCAAVTWDAEQQTWVQVIDSTEIGPLDAIFIKMIRDDRVPLAINPEITSPAVKCLKPGWNLIGPAYCLDQDCLLWETLPVDKTLVSVAETPDGKIGYTLVVSPSVNEDCWVYTAGCDEAPTMDVGRGYWVFMKNCDTLAGFSSTPLNIPAVNLCC</sequence>
<dbReference type="Gene3D" id="2.160.20.10">
    <property type="entry name" value="Single-stranded right-handed beta-helix, Pectin lyase-like"/>
    <property type="match status" value="1"/>
</dbReference>
<accession>A0A498GZH3</accession>